<evidence type="ECO:0000313" key="2">
    <source>
        <dbReference type="EMBL" id="CAB1437707.1"/>
    </source>
</evidence>
<feature type="compositionally biased region" description="Basic and acidic residues" evidence="1">
    <location>
        <begin position="196"/>
        <end position="208"/>
    </location>
</feature>
<sequence length="208" mass="23815">MTGHLHDTTETAAPLSRLKYRHPYNKAAQELLRSTTEDLSKDGWLAAAWKQEWERVGQPKSTTTSWIQEGWTQETFFHAGMGLLLNRLRTGRSVKSSMKKWAWQTALHASVVPEQTVEHIMTTCPLHRPPSEAGLFDRRNNWERSRKSPMSFDKKSGNLSYTHKCTHIFYKSCMETAASIDKNKRVRHKTTQGAWKKGEGGKEESVGE</sequence>
<keyword evidence="3" id="KW-1185">Reference proteome</keyword>
<proteinExistence type="predicted"/>
<comment type="caution">
    <text evidence="2">The sequence shown here is derived from an EMBL/GenBank/DDBJ whole genome shotgun (WGS) entry which is preliminary data.</text>
</comment>
<feature type="region of interest" description="Disordered" evidence="1">
    <location>
        <begin position="184"/>
        <end position="208"/>
    </location>
</feature>
<name>A0A9N7UVM9_PLEPL</name>
<evidence type="ECO:0000313" key="3">
    <source>
        <dbReference type="Proteomes" id="UP001153269"/>
    </source>
</evidence>
<accession>A0A9N7UVM9</accession>
<dbReference type="AlphaFoldDB" id="A0A9N7UVM9"/>
<dbReference type="EMBL" id="CADEAL010002059">
    <property type="protein sequence ID" value="CAB1437707.1"/>
    <property type="molecule type" value="Genomic_DNA"/>
</dbReference>
<gene>
    <name evidence="2" type="ORF">PLEPLA_LOCUS25729</name>
</gene>
<evidence type="ECO:0000256" key="1">
    <source>
        <dbReference type="SAM" id="MobiDB-lite"/>
    </source>
</evidence>
<protein>
    <submittedName>
        <fullName evidence="2">Uncharacterized protein</fullName>
    </submittedName>
</protein>
<reference evidence="2" key="1">
    <citation type="submission" date="2020-03" db="EMBL/GenBank/DDBJ databases">
        <authorList>
            <person name="Weist P."/>
        </authorList>
    </citation>
    <scope>NUCLEOTIDE SEQUENCE</scope>
</reference>
<dbReference type="Proteomes" id="UP001153269">
    <property type="component" value="Unassembled WGS sequence"/>
</dbReference>
<organism evidence="2 3">
    <name type="scientific">Pleuronectes platessa</name>
    <name type="common">European plaice</name>
    <dbReference type="NCBI Taxonomy" id="8262"/>
    <lineage>
        <taxon>Eukaryota</taxon>
        <taxon>Metazoa</taxon>
        <taxon>Chordata</taxon>
        <taxon>Craniata</taxon>
        <taxon>Vertebrata</taxon>
        <taxon>Euteleostomi</taxon>
        <taxon>Actinopterygii</taxon>
        <taxon>Neopterygii</taxon>
        <taxon>Teleostei</taxon>
        <taxon>Neoteleostei</taxon>
        <taxon>Acanthomorphata</taxon>
        <taxon>Carangaria</taxon>
        <taxon>Pleuronectiformes</taxon>
        <taxon>Pleuronectoidei</taxon>
        <taxon>Pleuronectidae</taxon>
        <taxon>Pleuronectes</taxon>
    </lineage>
</organism>
<feature type="non-terminal residue" evidence="2">
    <location>
        <position position="208"/>
    </location>
</feature>